<keyword evidence="2" id="KW-0238">DNA-binding</keyword>
<reference evidence="2 3" key="1">
    <citation type="journal article" date="2017" name="Genome Announc.">
        <title>Draft Genome Sequence of Romboutsia maritimum sp. nov. Strain CCRI-22766(T), Isolated from Coastal Estuarine Mud.</title>
        <authorList>
            <person name="Maheux A.F."/>
            <person name="Boudreau D.K."/>
            <person name="Berube E."/>
            <person name="Boissinot M."/>
            <person name="Raymond F."/>
            <person name="Brodeur S."/>
            <person name="Corbeil J."/>
            <person name="Brightwell G."/>
            <person name="Broda D."/>
            <person name="Omar R.F."/>
            <person name="Bergeron M.G."/>
        </authorList>
    </citation>
    <scope>NUCLEOTIDE SEQUENCE [LARGE SCALE GENOMIC DNA]</scope>
    <source>
        <strain evidence="2 3">CCRI-22766</strain>
    </source>
</reference>
<dbReference type="Pfam" id="PF04014">
    <property type="entry name" value="MazE_antitoxin"/>
    <property type="match status" value="1"/>
</dbReference>
<dbReference type="RefSeq" id="WP_095404614.1">
    <property type="nucleotide sequence ID" value="NZ_NOJZ02000008.1"/>
</dbReference>
<dbReference type="Gene3D" id="2.10.260.10">
    <property type="match status" value="1"/>
</dbReference>
<dbReference type="SUPFAM" id="SSF89447">
    <property type="entry name" value="AbrB/MazE/MraZ-like"/>
    <property type="match status" value="1"/>
</dbReference>
<dbReference type="InterPro" id="IPR007159">
    <property type="entry name" value="SpoVT-AbrB_dom"/>
</dbReference>
<dbReference type="SMART" id="SM00966">
    <property type="entry name" value="SpoVT_AbrB"/>
    <property type="match status" value="1"/>
</dbReference>
<feature type="domain" description="SpoVT-AbrB" evidence="1">
    <location>
        <begin position="14"/>
        <end position="59"/>
    </location>
</feature>
<dbReference type="EMBL" id="NOJZ02000008">
    <property type="protein sequence ID" value="RDY23807.1"/>
    <property type="molecule type" value="Genomic_DNA"/>
</dbReference>
<evidence type="ECO:0000259" key="1">
    <source>
        <dbReference type="SMART" id="SM00966"/>
    </source>
</evidence>
<comment type="caution">
    <text evidence="2">The sequence shown here is derived from an EMBL/GenBank/DDBJ whole genome shotgun (WGS) entry which is preliminary data.</text>
</comment>
<gene>
    <name evidence="2" type="ORF">CHF27_006705</name>
</gene>
<proteinExistence type="predicted"/>
<keyword evidence="3" id="KW-1185">Reference proteome</keyword>
<dbReference type="Proteomes" id="UP000243494">
    <property type="component" value="Unassembled WGS sequence"/>
</dbReference>
<dbReference type="AlphaFoldDB" id="A0A371ITJ4"/>
<name>A0A371ITJ4_9FIRM</name>
<dbReference type="GO" id="GO:0003677">
    <property type="term" value="F:DNA binding"/>
    <property type="evidence" value="ECO:0007669"/>
    <property type="project" value="UniProtKB-KW"/>
</dbReference>
<dbReference type="InterPro" id="IPR037914">
    <property type="entry name" value="SpoVT-AbrB_sf"/>
</dbReference>
<accession>A0A371ITJ4</accession>
<dbReference type="OrthoDB" id="9782993at2"/>
<evidence type="ECO:0000313" key="3">
    <source>
        <dbReference type="Proteomes" id="UP000243494"/>
    </source>
</evidence>
<dbReference type="NCBIfam" id="TIGR01439">
    <property type="entry name" value="lp_hng_hel_AbrB"/>
    <property type="match status" value="1"/>
</dbReference>
<evidence type="ECO:0000313" key="2">
    <source>
        <dbReference type="EMBL" id="RDY23807.1"/>
    </source>
</evidence>
<sequence>MNKNNLKAQEGIIRGVDDLGRIVIPKELRVSLDICIGSYVSIQSVEGGILVTPVTVENSCNICGLKENEENTMQTFRERKICDKCLAQISKLHTK</sequence>
<organism evidence="2 3">
    <name type="scientific">Romboutsia maritimum</name>
    <dbReference type="NCBI Taxonomy" id="2020948"/>
    <lineage>
        <taxon>Bacteria</taxon>
        <taxon>Bacillati</taxon>
        <taxon>Bacillota</taxon>
        <taxon>Clostridia</taxon>
        <taxon>Peptostreptococcales</taxon>
        <taxon>Peptostreptococcaceae</taxon>
        <taxon>Romboutsia</taxon>
    </lineage>
</organism>
<protein>
    <submittedName>
        <fullName evidence="2">AbrB/MazE/SpoVT family DNA-binding domain-containing protein</fullName>
    </submittedName>
</protein>